<comment type="caution">
    <text evidence="1">The sequence shown here is derived from an EMBL/GenBank/DDBJ whole genome shotgun (WGS) entry which is preliminary data.</text>
</comment>
<dbReference type="Proteomes" id="UP000680045">
    <property type="component" value="Unassembled WGS sequence"/>
</dbReference>
<proteinExistence type="predicted"/>
<sequence>MIAVICAVFFGSILGLIAVKTITKEKAEVSSVETLIQLKPQLKIKSGSD</sequence>
<accession>A0A941JBQ0</accession>
<evidence type="ECO:0000313" key="2">
    <source>
        <dbReference type="Proteomes" id="UP000680045"/>
    </source>
</evidence>
<protein>
    <submittedName>
        <fullName evidence="1">Uncharacterized protein</fullName>
    </submittedName>
</protein>
<evidence type="ECO:0000313" key="1">
    <source>
        <dbReference type="EMBL" id="MBR8645974.1"/>
    </source>
</evidence>
<name>A0A941JBQ0_9BACI</name>
<dbReference type="EMBL" id="JAGTPW010000061">
    <property type="protein sequence ID" value="MBR8645974.1"/>
    <property type="molecule type" value="Genomic_DNA"/>
</dbReference>
<dbReference type="AlphaFoldDB" id="A0A941JBQ0"/>
<gene>
    <name evidence="1" type="ORF">KEH51_24775</name>
</gene>
<reference evidence="1" key="1">
    <citation type="submission" date="2021-04" db="EMBL/GenBank/DDBJ databases">
        <title>Whole genome sequencing of Enterococci isolates from hospitalized patients.</title>
        <authorList>
            <person name="Ogoti B.M."/>
            <person name="Onyambu F.G."/>
        </authorList>
    </citation>
    <scope>NUCLEOTIDE SEQUENCE</scope>
    <source>
        <strain evidence="1">242</strain>
    </source>
</reference>
<organism evidence="1 2">
    <name type="scientific">Peribacillus frigoritolerans</name>
    <dbReference type="NCBI Taxonomy" id="450367"/>
    <lineage>
        <taxon>Bacteria</taxon>
        <taxon>Bacillati</taxon>
        <taxon>Bacillota</taxon>
        <taxon>Bacilli</taxon>
        <taxon>Bacillales</taxon>
        <taxon>Bacillaceae</taxon>
        <taxon>Peribacillus</taxon>
    </lineage>
</organism>